<protein>
    <submittedName>
        <fullName evidence="1">ORF160</fullName>
    </submittedName>
</protein>
<dbReference type="GeneID" id="1442394"/>
<dbReference type="EMBL" id="AF162221">
    <property type="protein sequence ID" value="AAF05274.1"/>
    <property type="molecule type" value="Genomic_DNA"/>
</dbReference>
<accession>Q9PYN6</accession>
<evidence type="ECO:0000313" key="1">
    <source>
        <dbReference type="EMBL" id="AAF05274.1"/>
    </source>
</evidence>
<gene>
    <name evidence="1" type="primary">ORF160</name>
</gene>
<dbReference type="KEGG" id="vg:1442394"/>
<dbReference type="Pfam" id="PF06096">
    <property type="entry name" value="Baculo_8kDa"/>
    <property type="match status" value="1"/>
</dbReference>
<sequence length="72" mass="8367">MFHTKYDVNNFYNSSRSACKSTTLYNGNMPQQQFTSVIQNRGASLVCYESMPTSAQKHLHLHKRCHNKENDK</sequence>
<dbReference type="InterPro" id="IPR009289">
    <property type="entry name" value="Baculo_8kDa"/>
</dbReference>
<evidence type="ECO:0000313" key="2">
    <source>
        <dbReference type="Proteomes" id="UP000202921"/>
    </source>
</evidence>
<dbReference type="RefSeq" id="NP_059308.1">
    <property type="nucleotide sequence ID" value="NC_002331.1"/>
</dbReference>
<organismHost>
    <name type="scientific">Xestia</name>
    <dbReference type="NCBI Taxonomy" id="320016"/>
</organismHost>
<organism evidence="1 2">
    <name type="scientific">Xestia c-nigrum granulosis virus</name>
    <name type="common">XnGV</name>
    <name type="synonym">Xestia c-nigrum granulovirus</name>
    <dbReference type="NCBI Taxonomy" id="51677"/>
    <lineage>
        <taxon>Viruses</taxon>
        <taxon>Viruses incertae sedis</taxon>
        <taxon>Naldaviricetes</taxon>
        <taxon>Lefavirales</taxon>
        <taxon>Baculoviridae</taxon>
        <taxon>Betabaculovirus</taxon>
        <taxon>Betabaculovirus xecnigri</taxon>
    </lineage>
</organism>
<name>Q9PYN6_GVXN</name>
<proteinExistence type="predicted"/>
<keyword evidence="2" id="KW-1185">Reference proteome</keyword>
<reference evidence="1 2" key="1">
    <citation type="journal article" date="1999" name="Virology">
        <title>Sequence analysis of the Xestia c-nigrum granulovirus genome.</title>
        <authorList>
            <person name="Hayakawa T."/>
            <person name="Ko R."/>
            <person name="Okano K."/>
            <person name="Seong S.I."/>
            <person name="Goto C."/>
            <person name="Maeda S."/>
        </authorList>
    </citation>
    <scope>NUCLEOTIDE SEQUENCE [LARGE SCALE GENOMIC DNA]</scope>
</reference>
<dbReference type="Proteomes" id="UP000202921">
    <property type="component" value="Segment"/>
</dbReference>